<dbReference type="EMBL" id="WWCO01000002">
    <property type="protein sequence ID" value="MYM33328.1"/>
    <property type="molecule type" value="Genomic_DNA"/>
</dbReference>
<evidence type="ECO:0000313" key="2">
    <source>
        <dbReference type="Proteomes" id="UP000449678"/>
    </source>
</evidence>
<sequence length="191" mass="21475">MTKALPNIVVIKKQSNEKEFLPALTQNLFFICCACFLEKTFATEPLHDRFLIGMQHGKIFPSELLGEATSLRKTNCYEKQGNDHVLSDWWPVGIFELAAGKLWLTGLAQFSGDVTMEDVYPGMKISASTTWLTGTFKTRMGFLCYLPPAKTIYALEQVLSVKQGITTGIFFLSGVAFELESFKRIRNRSVT</sequence>
<protein>
    <submittedName>
        <fullName evidence="1">Uncharacterized protein</fullName>
    </submittedName>
</protein>
<comment type="caution">
    <text evidence="1">The sequence shown here is derived from an EMBL/GenBank/DDBJ whole genome shotgun (WGS) entry which is preliminary data.</text>
</comment>
<dbReference type="RefSeq" id="WP_160988730.1">
    <property type="nucleotide sequence ID" value="NZ_WWCO01000002.1"/>
</dbReference>
<proteinExistence type="predicted"/>
<reference evidence="1 2" key="1">
    <citation type="submission" date="2019-12" db="EMBL/GenBank/DDBJ databases">
        <title>Novel species isolated from a subtropical stream in China.</title>
        <authorList>
            <person name="Lu H."/>
        </authorList>
    </citation>
    <scope>NUCLEOTIDE SEQUENCE [LARGE SCALE GENOMIC DNA]</scope>
    <source>
        <strain evidence="1 2">FT94W</strain>
    </source>
</reference>
<keyword evidence="2" id="KW-1185">Reference proteome</keyword>
<evidence type="ECO:0000313" key="1">
    <source>
        <dbReference type="EMBL" id="MYM33328.1"/>
    </source>
</evidence>
<name>A0ABW9V1E8_9BURK</name>
<gene>
    <name evidence="1" type="ORF">GTP38_03100</name>
</gene>
<dbReference type="Proteomes" id="UP000449678">
    <property type="component" value="Unassembled WGS sequence"/>
</dbReference>
<organism evidence="1 2">
    <name type="scientific">Duganella lactea</name>
    <dbReference type="NCBI Taxonomy" id="2692173"/>
    <lineage>
        <taxon>Bacteria</taxon>
        <taxon>Pseudomonadati</taxon>
        <taxon>Pseudomonadota</taxon>
        <taxon>Betaproteobacteria</taxon>
        <taxon>Burkholderiales</taxon>
        <taxon>Oxalobacteraceae</taxon>
        <taxon>Telluria group</taxon>
        <taxon>Duganella</taxon>
    </lineage>
</organism>
<accession>A0ABW9V1E8</accession>